<name>A0ABP5CJA0_9PSEU</name>
<keyword evidence="2" id="KW-0812">Transmembrane</keyword>
<feature type="region of interest" description="Disordered" evidence="1">
    <location>
        <begin position="81"/>
        <end position="120"/>
    </location>
</feature>
<dbReference type="InterPro" id="IPR045684">
    <property type="entry name" value="DUF6191"/>
</dbReference>
<keyword evidence="4" id="KW-1185">Reference proteome</keyword>
<comment type="caution">
    <text evidence="3">The sequence shown here is derived from an EMBL/GenBank/DDBJ whole genome shotgun (WGS) entry which is preliminary data.</text>
</comment>
<evidence type="ECO:0000313" key="4">
    <source>
        <dbReference type="Proteomes" id="UP001501116"/>
    </source>
</evidence>
<dbReference type="Proteomes" id="UP001501116">
    <property type="component" value="Unassembled WGS sequence"/>
</dbReference>
<dbReference type="RefSeq" id="WP_344420406.1">
    <property type="nucleotide sequence ID" value="NZ_BAAANN010000014.1"/>
</dbReference>
<reference evidence="4" key="1">
    <citation type="journal article" date="2019" name="Int. J. Syst. Evol. Microbiol.">
        <title>The Global Catalogue of Microorganisms (GCM) 10K type strain sequencing project: providing services to taxonomists for standard genome sequencing and annotation.</title>
        <authorList>
            <consortium name="The Broad Institute Genomics Platform"/>
            <consortium name="The Broad Institute Genome Sequencing Center for Infectious Disease"/>
            <person name="Wu L."/>
            <person name="Ma J."/>
        </authorList>
    </citation>
    <scope>NUCLEOTIDE SEQUENCE [LARGE SCALE GENOMIC DNA]</scope>
    <source>
        <strain evidence="4">JCM 14545</strain>
    </source>
</reference>
<feature type="transmembrane region" description="Helical" evidence="2">
    <location>
        <begin position="6"/>
        <end position="24"/>
    </location>
</feature>
<proteinExistence type="predicted"/>
<sequence>MDVAVVWVMSVPGLMFLLLLGIVLERMIRRWRDRRRGVEHVTGMGRGKRLAAARGTEELFAFLFGTKRNELEHRDVELVLRQDEEDGAPPGSRIDLDSGVVRLSAPKSPKFRGTGQTDRR</sequence>
<dbReference type="EMBL" id="BAAANN010000014">
    <property type="protein sequence ID" value="GAA1963918.1"/>
    <property type="molecule type" value="Genomic_DNA"/>
</dbReference>
<protein>
    <submittedName>
        <fullName evidence="3">DUF6191 domain-containing protein</fullName>
    </submittedName>
</protein>
<evidence type="ECO:0000256" key="2">
    <source>
        <dbReference type="SAM" id="Phobius"/>
    </source>
</evidence>
<organism evidence="3 4">
    <name type="scientific">Amycolatopsis minnesotensis</name>
    <dbReference type="NCBI Taxonomy" id="337894"/>
    <lineage>
        <taxon>Bacteria</taxon>
        <taxon>Bacillati</taxon>
        <taxon>Actinomycetota</taxon>
        <taxon>Actinomycetes</taxon>
        <taxon>Pseudonocardiales</taxon>
        <taxon>Pseudonocardiaceae</taxon>
        <taxon>Amycolatopsis</taxon>
    </lineage>
</organism>
<accession>A0ABP5CJA0</accession>
<keyword evidence="2" id="KW-1133">Transmembrane helix</keyword>
<gene>
    <name evidence="3" type="ORF">GCM10009754_39410</name>
</gene>
<keyword evidence="2" id="KW-0472">Membrane</keyword>
<evidence type="ECO:0000313" key="3">
    <source>
        <dbReference type="EMBL" id="GAA1963918.1"/>
    </source>
</evidence>
<evidence type="ECO:0000256" key="1">
    <source>
        <dbReference type="SAM" id="MobiDB-lite"/>
    </source>
</evidence>
<dbReference type="Pfam" id="PF19690">
    <property type="entry name" value="DUF6191"/>
    <property type="match status" value="1"/>
</dbReference>